<dbReference type="RefSeq" id="WP_113029451.1">
    <property type="nucleotide sequence ID" value="NZ_QMFB01000001.1"/>
</dbReference>
<dbReference type="InterPro" id="IPR002491">
    <property type="entry name" value="ABC_transptr_periplasmic_BD"/>
</dbReference>
<accession>A0A329MTV8</accession>
<dbReference type="SUPFAM" id="SSF53807">
    <property type="entry name" value="Helical backbone' metal receptor"/>
    <property type="match status" value="1"/>
</dbReference>
<dbReference type="SMART" id="SM00342">
    <property type="entry name" value="HTH_ARAC"/>
    <property type="match status" value="1"/>
</dbReference>
<evidence type="ECO:0000256" key="3">
    <source>
        <dbReference type="ARBA" id="ARBA00023163"/>
    </source>
</evidence>
<dbReference type="AlphaFoldDB" id="A0A329MTV8"/>
<dbReference type="GO" id="GO:0043565">
    <property type="term" value="F:sequence-specific DNA binding"/>
    <property type="evidence" value="ECO:0007669"/>
    <property type="project" value="InterPro"/>
</dbReference>
<evidence type="ECO:0000256" key="2">
    <source>
        <dbReference type="ARBA" id="ARBA00023125"/>
    </source>
</evidence>
<dbReference type="Gene3D" id="1.10.10.60">
    <property type="entry name" value="Homeodomain-like"/>
    <property type="match status" value="1"/>
</dbReference>
<feature type="domain" description="HTH araC/xylS-type" evidence="4">
    <location>
        <begin position="171"/>
        <end position="268"/>
    </location>
</feature>
<keyword evidence="1" id="KW-0805">Transcription regulation</keyword>
<dbReference type="InterPro" id="IPR018060">
    <property type="entry name" value="HTH_AraC"/>
</dbReference>
<dbReference type="PROSITE" id="PS50983">
    <property type="entry name" value="FE_B12_PBP"/>
    <property type="match status" value="1"/>
</dbReference>
<keyword evidence="7" id="KW-1185">Reference proteome</keyword>
<dbReference type="PANTHER" id="PTHR46796:SF13">
    <property type="entry name" value="HTH-TYPE TRANSCRIPTIONAL ACTIVATOR RHAS"/>
    <property type="match status" value="1"/>
</dbReference>
<dbReference type="EMBL" id="QMFB01000001">
    <property type="protein sequence ID" value="RAV23341.1"/>
    <property type="molecule type" value="Genomic_DNA"/>
</dbReference>
<sequence>MTRLQENGDAPVGGQLLGTTWFGLMDVFRDVHNAAYRLIYEATPGYVLLASARPLGSIVIDGVPYPFAPYTVRFALPGQRVEAVYESTGGQPLYRFHFDIISSDGSGVPAEQLLMENERSVASASVQSLCEKIADYWRTGDEADRFASQAGFQELLHLLFKKQGRSEDVLEKAFEYMKLRYREIVTVEILAEEAGMSRYYFMRSFKERFGQSAMDCLAELRTNEAKRLLEAGGSVRDAAYAVGYKDPLYFSSQFKKQVGFPPRIYVANRKCRTAAYSWPNIGHLLSLQIIPYAAPIDQPWSDDYRRKYRFDVKVPLSHDYDFNRKALQRARPDRIVALSEMIPEEEKEKLRGIAPVLFLNWHREDWRSHLLQTARFLDREKEGEQWLARYDSKAEAMRHNVPASFCHGGLLILNISPLGIQIWGKRAGTVLYDDLGVRCARGVERIEYTEFAKVERLAAIDADALMVSVMRERQSLAEWERLQQSECWKGLKAVRNRNVYLMSGDSWHREPILEYTANRHELLLQELDLLFRAQ</sequence>
<proteinExistence type="predicted"/>
<dbReference type="Gene3D" id="3.40.50.1980">
    <property type="entry name" value="Nitrogenase molybdenum iron protein domain"/>
    <property type="match status" value="2"/>
</dbReference>
<name>A0A329MTV8_9BACL</name>
<dbReference type="PANTHER" id="PTHR46796">
    <property type="entry name" value="HTH-TYPE TRANSCRIPTIONAL ACTIVATOR RHAS-RELATED"/>
    <property type="match status" value="1"/>
</dbReference>
<dbReference type="Pfam" id="PF12833">
    <property type="entry name" value="HTH_18"/>
    <property type="match status" value="1"/>
</dbReference>
<feature type="domain" description="Fe/B12 periplasmic-binding" evidence="5">
    <location>
        <begin position="272"/>
        <end position="534"/>
    </location>
</feature>
<dbReference type="SUPFAM" id="SSF46689">
    <property type="entry name" value="Homeodomain-like"/>
    <property type="match status" value="2"/>
</dbReference>
<dbReference type="PROSITE" id="PS01124">
    <property type="entry name" value="HTH_ARAC_FAMILY_2"/>
    <property type="match status" value="1"/>
</dbReference>
<gene>
    <name evidence="6" type="ORF">DQG23_03875</name>
</gene>
<evidence type="ECO:0000313" key="7">
    <source>
        <dbReference type="Proteomes" id="UP000250369"/>
    </source>
</evidence>
<dbReference type="InterPro" id="IPR050204">
    <property type="entry name" value="AraC_XylS_family_regulators"/>
</dbReference>
<dbReference type="GO" id="GO:0003700">
    <property type="term" value="F:DNA-binding transcription factor activity"/>
    <property type="evidence" value="ECO:0007669"/>
    <property type="project" value="InterPro"/>
</dbReference>
<dbReference type="Proteomes" id="UP000250369">
    <property type="component" value="Unassembled WGS sequence"/>
</dbReference>
<evidence type="ECO:0000256" key="1">
    <source>
        <dbReference type="ARBA" id="ARBA00023015"/>
    </source>
</evidence>
<protein>
    <submittedName>
        <fullName evidence="6">AraC family transcriptional regulator</fullName>
    </submittedName>
</protein>
<keyword evidence="3" id="KW-0804">Transcription</keyword>
<comment type="caution">
    <text evidence="6">The sequence shown here is derived from an EMBL/GenBank/DDBJ whole genome shotgun (WGS) entry which is preliminary data.</text>
</comment>
<keyword evidence="2" id="KW-0238">DNA-binding</keyword>
<evidence type="ECO:0000259" key="5">
    <source>
        <dbReference type="PROSITE" id="PS50983"/>
    </source>
</evidence>
<dbReference type="Pfam" id="PF01497">
    <property type="entry name" value="Peripla_BP_2"/>
    <property type="match status" value="1"/>
</dbReference>
<evidence type="ECO:0000313" key="6">
    <source>
        <dbReference type="EMBL" id="RAV23341.1"/>
    </source>
</evidence>
<evidence type="ECO:0000259" key="4">
    <source>
        <dbReference type="PROSITE" id="PS01124"/>
    </source>
</evidence>
<reference evidence="6 7" key="1">
    <citation type="journal article" date="2009" name="Int. J. Syst. Evol. Microbiol.">
        <title>Paenibacillus contaminans sp. nov., isolated from a contaminated laboratory plate.</title>
        <authorList>
            <person name="Chou J.H."/>
            <person name="Lee J.H."/>
            <person name="Lin M.C."/>
            <person name="Chang P.S."/>
            <person name="Arun A.B."/>
            <person name="Young C.C."/>
            <person name="Chen W.M."/>
        </authorList>
    </citation>
    <scope>NUCLEOTIDE SEQUENCE [LARGE SCALE GENOMIC DNA]</scope>
    <source>
        <strain evidence="6 7">CKOBP-6</strain>
    </source>
</reference>
<dbReference type="InterPro" id="IPR009057">
    <property type="entry name" value="Homeodomain-like_sf"/>
</dbReference>
<organism evidence="6 7">
    <name type="scientific">Paenibacillus contaminans</name>
    <dbReference type="NCBI Taxonomy" id="450362"/>
    <lineage>
        <taxon>Bacteria</taxon>
        <taxon>Bacillati</taxon>
        <taxon>Bacillota</taxon>
        <taxon>Bacilli</taxon>
        <taxon>Bacillales</taxon>
        <taxon>Paenibacillaceae</taxon>
        <taxon>Paenibacillus</taxon>
    </lineage>
</organism>
<dbReference type="OrthoDB" id="2461801at2"/>